<dbReference type="InterPro" id="IPR029041">
    <property type="entry name" value="FAD-linked_oxidoreductase-like"/>
</dbReference>
<keyword evidence="4" id="KW-0285">Flavoprotein</keyword>
<protein>
    <recommendedName>
        <fullName evidence="9">MTHFR SAM-binding regulatory domain-containing protein</fullName>
    </recommendedName>
</protein>
<dbReference type="InterPro" id="IPR053806">
    <property type="entry name" value="MTHFR_C"/>
</dbReference>
<dbReference type="CDD" id="cd00537">
    <property type="entry name" value="MTHFR"/>
    <property type="match status" value="1"/>
</dbReference>
<evidence type="ECO:0000256" key="6">
    <source>
        <dbReference type="ARBA" id="ARBA00022857"/>
    </source>
</evidence>
<comment type="cofactor">
    <cofactor evidence="1">
        <name>FAD</name>
        <dbReference type="ChEBI" id="CHEBI:57692"/>
    </cofactor>
</comment>
<reference evidence="10 11" key="1">
    <citation type="submission" date="2024-10" db="EMBL/GenBank/DDBJ databases">
        <title>Updated reference genomes for cyclostephanoid diatoms.</title>
        <authorList>
            <person name="Roberts W.R."/>
            <person name="Alverson A.J."/>
        </authorList>
    </citation>
    <scope>NUCLEOTIDE SEQUENCE [LARGE SCALE GENOMIC DNA]</scope>
    <source>
        <strain evidence="10 11">AJA232-27</strain>
    </source>
</reference>
<evidence type="ECO:0000256" key="4">
    <source>
        <dbReference type="ARBA" id="ARBA00022630"/>
    </source>
</evidence>
<dbReference type="Pfam" id="PF02219">
    <property type="entry name" value="MTHFR"/>
    <property type="match status" value="1"/>
</dbReference>
<keyword evidence="7" id="KW-0560">Oxidoreductase</keyword>
<evidence type="ECO:0000313" key="10">
    <source>
        <dbReference type="EMBL" id="KAL3762723.1"/>
    </source>
</evidence>
<comment type="caution">
    <text evidence="10">The sequence shown here is derived from an EMBL/GenBank/DDBJ whole genome shotgun (WGS) entry which is preliminary data.</text>
</comment>
<feature type="compositionally biased region" description="Basic and acidic residues" evidence="8">
    <location>
        <begin position="390"/>
        <end position="403"/>
    </location>
</feature>
<dbReference type="InterPro" id="IPR003171">
    <property type="entry name" value="Mehydrof_redctse-like"/>
</dbReference>
<evidence type="ECO:0000256" key="5">
    <source>
        <dbReference type="ARBA" id="ARBA00022827"/>
    </source>
</evidence>
<dbReference type="EMBL" id="JALLBG020000131">
    <property type="protein sequence ID" value="KAL3762723.1"/>
    <property type="molecule type" value="Genomic_DNA"/>
</dbReference>
<keyword evidence="6" id="KW-0521">NADP</keyword>
<evidence type="ECO:0000256" key="2">
    <source>
        <dbReference type="ARBA" id="ARBA00004777"/>
    </source>
</evidence>
<gene>
    <name evidence="10" type="ORF">ACHAWU_001668</name>
</gene>
<feature type="region of interest" description="Disordered" evidence="8">
    <location>
        <begin position="390"/>
        <end position="431"/>
    </location>
</feature>
<keyword evidence="11" id="KW-1185">Reference proteome</keyword>
<organism evidence="10 11">
    <name type="scientific">Discostella pseudostelligera</name>
    <dbReference type="NCBI Taxonomy" id="259834"/>
    <lineage>
        <taxon>Eukaryota</taxon>
        <taxon>Sar</taxon>
        <taxon>Stramenopiles</taxon>
        <taxon>Ochrophyta</taxon>
        <taxon>Bacillariophyta</taxon>
        <taxon>Coscinodiscophyceae</taxon>
        <taxon>Thalassiosirophycidae</taxon>
        <taxon>Stephanodiscales</taxon>
        <taxon>Stephanodiscaceae</taxon>
        <taxon>Discostella</taxon>
    </lineage>
</organism>
<proteinExistence type="inferred from homology"/>
<evidence type="ECO:0000259" key="9">
    <source>
        <dbReference type="Pfam" id="PF21895"/>
    </source>
</evidence>
<dbReference type="NCBIfam" id="TIGR00677">
    <property type="entry name" value="fadh2_euk"/>
    <property type="match status" value="1"/>
</dbReference>
<name>A0ABD3MFN2_9STRA</name>
<dbReference type="Pfam" id="PF21895">
    <property type="entry name" value="MTHFR_C"/>
    <property type="match status" value="1"/>
</dbReference>
<feature type="compositionally biased region" description="Basic and acidic residues" evidence="8">
    <location>
        <begin position="411"/>
        <end position="431"/>
    </location>
</feature>
<dbReference type="Gene3D" id="3.20.20.220">
    <property type="match status" value="1"/>
</dbReference>
<evidence type="ECO:0000256" key="8">
    <source>
        <dbReference type="SAM" id="MobiDB-lite"/>
    </source>
</evidence>
<sequence length="738" mass="82840">MVRIIDKIHARRKEFKLERETRRTEDALHQQQHPPPTAEHDNIPSHIKNRPQPRSKIINASTTSNSTQSFTPNALEETHNPPPIIHPPGWYYSFEFFPPKTEPGLDNLLTRIDRMSLRLDPLFVSITWGANGSTSSRTLAVASHAQRFACVDVLLHLSCTGLTREQIAHVLTVAKSSGIRNILALRGDPPQGKRAWKVGDVSGGECDRAIDLVKLIRKLHGDYFGIAVAGHPEGHPSSVIGEEGKVLELQHLKDKLDAGADFIITQFFFDVTVFLDFVHRCRSAGIDCPIIPGIMPIQSYSSLLKMTQFCGISVPSNVIDRLESVRHDDEAVKKIGCEIAIETCQTILTCNNLDVDGFHFYTLNLERSTTRILAKLGAVNVLSKSNSSSREKLNEDVAAHGRDGGLNSTTADDHGNRPSIRRERKDSESERALCTRRVLPWKPSAMENRSKEAVRPINWSNRPLSYVMRTDDWDEFPNGRWGDSTSPAFGELSELSHFYSFTLGSDDDRRAMLGNCPRTESDVYEVFARYVEGTVPHIPWCETPLQPESFLVQPQLARLNRYGFLTVNSQPPVDGALSNHPVFGWGGKGGRVYQKAYVECFVKPDKANRLTKMVTDHPNMNMYAVNYSGQELRVGVEEGGITALTWGVFPNREILQPTIFDPDTFIVWAEEAFSLWSSMWLNLYDFGSDSYELIEKIRDTYYLVAIIDNDFTSGGKDGSKFRLLDSLLEVGKASCQML</sequence>
<accession>A0ABD3MFN2</accession>
<dbReference type="GO" id="GO:0044281">
    <property type="term" value="P:small molecule metabolic process"/>
    <property type="evidence" value="ECO:0007669"/>
    <property type="project" value="UniProtKB-ARBA"/>
</dbReference>
<keyword evidence="5" id="KW-0274">FAD</keyword>
<feature type="region of interest" description="Disordered" evidence="8">
    <location>
        <begin position="16"/>
        <end position="52"/>
    </location>
</feature>
<dbReference type="PANTHER" id="PTHR45754">
    <property type="entry name" value="METHYLENETETRAHYDROFOLATE REDUCTASE"/>
    <property type="match status" value="1"/>
</dbReference>
<feature type="compositionally biased region" description="Basic and acidic residues" evidence="8">
    <location>
        <begin position="16"/>
        <end position="28"/>
    </location>
</feature>
<feature type="domain" description="MTHFR SAM-binding regulatory" evidence="9">
    <location>
        <begin position="436"/>
        <end position="712"/>
    </location>
</feature>
<dbReference type="Proteomes" id="UP001530293">
    <property type="component" value="Unassembled WGS sequence"/>
</dbReference>
<comment type="similarity">
    <text evidence="3">Belongs to the methylenetetrahydrofolate reductase family.</text>
</comment>
<comment type="pathway">
    <text evidence="2">One-carbon metabolism; tetrahydrofolate interconversion.</text>
</comment>
<dbReference type="GO" id="GO:0004489">
    <property type="term" value="F:methylenetetrahydrofolate reductase [NAD(P)H] activity"/>
    <property type="evidence" value="ECO:0007669"/>
    <property type="project" value="UniProtKB-ARBA"/>
</dbReference>
<evidence type="ECO:0000256" key="7">
    <source>
        <dbReference type="ARBA" id="ARBA00023002"/>
    </source>
</evidence>
<dbReference type="PANTHER" id="PTHR45754:SF3">
    <property type="entry name" value="METHYLENETETRAHYDROFOLATE REDUCTASE (NADPH)"/>
    <property type="match status" value="1"/>
</dbReference>
<dbReference type="FunFam" id="3.20.20.220:FF:000002">
    <property type="entry name" value="Methylenetetrahydrofolate reductase"/>
    <property type="match status" value="1"/>
</dbReference>
<evidence type="ECO:0000313" key="11">
    <source>
        <dbReference type="Proteomes" id="UP001530293"/>
    </source>
</evidence>
<dbReference type="SUPFAM" id="SSF51730">
    <property type="entry name" value="FAD-linked oxidoreductase"/>
    <property type="match status" value="1"/>
</dbReference>
<evidence type="ECO:0000256" key="1">
    <source>
        <dbReference type="ARBA" id="ARBA00001974"/>
    </source>
</evidence>
<dbReference type="InterPro" id="IPR004621">
    <property type="entry name" value="Fadh2_euk"/>
</dbReference>
<evidence type="ECO:0000256" key="3">
    <source>
        <dbReference type="ARBA" id="ARBA00006743"/>
    </source>
</evidence>
<dbReference type="AlphaFoldDB" id="A0ABD3MFN2"/>